<proteinExistence type="predicted"/>
<keyword evidence="2" id="KW-1185">Reference proteome</keyword>
<evidence type="ECO:0000313" key="2">
    <source>
        <dbReference type="Proteomes" id="UP000191024"/>
    </source>
</evidence>
<accession>A0A1G4JRR9</accession>
<dbReference type="InterPro" id="IPR018855">
    <property type="entry name" value="Psome_chaperone_1_fun"/>
</dbReference>
<dbReference type="Gene3D" id="3.40.50.12120">
    <property type="entry name" value="POC1 chaperone"/>
    <property type="match status" value="1"/>
</dbReference>
<sequence>MLFKQWNNFTEPRHHLDAPIDERDELDSLKIEPFPQVSLAKSIDFSDFKRLIIVGKTLEPLFPRNLVARREVSGFKITWHTEINESQKFREDFQSEEIAGSMRAEHTLELPIESFGQDSLILCIHENFLRVSPIVWNILGFEIAKYCSGLELLVLGTADTIQEIKSLGLPAYDANLPTLIPPEFITSFTASILTQLIVLKVPFQALIAPSEGPSGFEKLRLTTMDQLIDLCWPLSQTHARDDYAKACHRHWKLNGTAMGAQAGLYV</sequence>
<dbReference type="EMBL" id="LT598465">
    <property type="protein sequence ID" value="SCU93540.1"/>
    <property type="molecule type" value="Genomic_DNA"/>
</dbReference>
<dbReference type="Pfam" id="PF10450">
    <property type="entry name" value="POC1"/>
    <property type="match status" value="1"/>
</dbReference>
<organism evidence="1 2">
    <name type="scientific">Lachancea mirantina</name>
    <dbReference type="NCBI Taxonomy" id="1230905"/>
    <lineage>
        <taxon>Eukaryota</taxon>
        <taxon>Fungi</taxon>
        <taxon>Dikarya</taxon>
        <taxon>Ascomycota</taxon>
        <taxon>Saccharomycotina</taxon>
        <taxon>Saccharomycetes</taxon>
        <taxon>Saccharomycetales</taxon>
        <taxon>Saccharomycetaceae</taxon>
        <taxon>Lachancea</taxon>
    </lineage>
</organism>
<name>A0A1G4JRR9_9SACH</name>
<dbReference type="Proteomes" id="UP000191024">
    <property type="component" value="Chromosome E"/>
</dbReference>
<evidence type="ECO:0000313" key="1">
    <source>
        <dbReference type="EMBL" id="SCU93540.1"/>
    </source>
</evidence>
<dbReference type="GO" id="GO:0043248">
    <property type="term" value="P:proteasome assembly"/>
    <property type="evidence" value="ECO:0007669"/>
    <property type="project" value="InterPro"/>
</dbReference>
<dbReference type="InterPro" id="IPR038605">
    <property type="entry name" value="Pba1_sf"/>
</dbReference>
<dbReference type="OrthoDB" id="4062897at2759"/>
<protein>
    <submittedName>
        <fullName evidence="1">LAMI_0E14730g1_1</fullName>
    </submittedName>
</protein>
<gene>
    <name evidence="1" type="ORF">LAMI_0E14730G</name>
</gene>
<dbReference type="AlphaFoldDB" id="A0A1G4JRR9"/>
<reference evidence="1 2" key="1">
    <citation type="submission" date="2016-03" db="EMBL/GenBank/DDBJ databases">
        <authorList>
            <person name="Devillers H."/>
        </authorList>
    </citation>
    <scope>NUCLEOTIDE SEQUENCE [LARGE SCALE GENOMIC DNA]</scope>
    <source>
        <strain evidence="1">CBS 11717</strain>
    </source>
</reference>
<dbReference type="STRING" id="1230905.A0A1G4JRR9"/>